<comment type="caution">
    <text evidence="13">The sequence shown here is derived from an EMBL/GenBank/DDBJ whole genome shotgun (WGS) entry which is preliminary data.</text>
</comment>
<evidence type="ECO:0000256" key="9">
    <source>
        <dbReference type="PROSITE-ProRule" id="PRU00461"/>
    </source>
</evidence>
<dbReference type="PANTHER" id="PTHR46513:SF41">
    <property type="entry name" value="LOW-DENSITY LIPOPROTEIN RECEPTOR-RELATED PROTEIN"/>
    <property type="match status" value="1"/>
</dbReference>
<evidence type="ECO:0000256" key="6">
    <source>
        <dbReference type="ARBA" id="ARBA00023157"/>
    </source>
</evidence>
<keyword evidence="2" id="KW-1003">Cell membrane</keyword>
<gene>
    <name evidence="13" type="ORF">AFUS01_LOCUS26335</name>
</gene>
<feature type="repeat" description="LDL-receptor class B" evidence="9">
    <location>
        <begin position="461"/>
        <end position="504"/>
    </location>
</feature>
<feature type="repeat" description="LDL-receptor class B" evidence="9">
    <location>
        <begin position="157"/>
        <end position="200"/>
    </location>
</feature>
<keyword evidence="10" id="KW-0812">Transmembrane</keyword>
<evidence type="ECO:0000256" key="5">
    <source>
        <dbReference type="ARBA" id="ARBA00022737"/>
    </source>
</evidence>
<dbReference type="GO" id="GO:0005886">
    <property type="term" value="C:plasma membrane"/>
    <property type="evidence" value="ECO:0007669"/>
    <property type="project" value="UniProtKB-SubCell"/>
</dbReference>
<organism evidence="13 14">
    <name type="scientific">Allacma fusca</name>
    <dbReference type="NCBI Taxonomy" id="39272"/>
    <lineage>
        <taxon>Eukaryota</taxon>
        <taxon>Metazoa</taxon>
        <taxon>Ecdysozoa</taxon>
        <taxon>Arthropoda</taxon>
        <taxon>Hexapoda</taxon>
        <taxon>Collembola</taxon>
        <taxon>Symphypleona</taxon>
        <taxon>Sminthuridae</taxon>
        <taxon>Allacma</taxon>
    </lineage>
</organism>
<dbReference type="FunFam" id="2.120.10.30:FF:000132">
    <property type="entry name" value="Uncharacterized protein"/>
    <property type="match status" value="1"/>
</dbReference>
<feature type="disulfide bond" evidence="8">
    <location>
        <begin position="1241"/>
        <end position="1256"/>
    </location>
</feature>
<dbReference type="SMART" id="SM00192">
    <property type="entry name" value="LDLa"/>
    <property type="match status" value="1"/>
</dbReference>
<feature type="transmembrane region" description="Helical" evidence="10">
    <location>
        <begin position="1286"/>
        <end position="1307"/>
    </location>
</feature>
<dbReference type="Pfam" id="PF00058">
    <property type="entry name" value="Ldl_recept_b"/>
    <property type="match status" value="7"/>
</dbReference>
<dbReference type="InterPro" id="IPR050778">
    <property type="entry name" value="Cueball_EGF_LRP_Nidogen"/>
</dbReference>
<dbReference type="InterPro" id="IPR000033">
    <property type="entry name" value="LDLR_classB_rpt"/>
</dbReference>
<feature type="domain" description="EGF-like" evidence="12">
    <location>
        <begin position="902"/>
        <end position="940"/>
    </location>
</feature>
<reference evidence="13" key="1">
    <citation type="submission" date="2021-06" db="EMBL/GenBank/DDBJ databases">
        <authorList>
            <person name="Hodson N. C."/>
            <person name="Mongue J. A."/>
            <person name="Jaron S. K."/>
        </authorList>
    </citation>
    <scope>NUCLEOTIDE SEQUENCE</scope>
</reference>
<dbReference type="InterPro" id="IPR002172">
    <property type="entry name" value="LDrepeatLR_classA_rpt"/>
</dbReference>
<keyword evidence="3" id="KW-0245">EGF-like domain</keyword>
<dbReference type="SMART" id="SM00135">
    <property type="entry name" value="LY"/>
    <property type="match status" value="16"/>
</dbReference>
<feature type="signal peptide" evidence="11">
    <location>
        <begin position="1"/>
        <end position="26"/>
    </location>
</feature>
<feature type="repeat" description="LDL-receptor class B" evidence="9">
    <location>
        <begin position="679"/>
        <end position="721"/>
    </location>
</feature>
<dbReference type="OrthoDB" id="72419at2759"/>
<dbReference type="CDD" id="cd00112">
    <property type="entry name" value="LDLa"/>
    <property type="match status" value="1"/>
</dbReference>
<keyword evidence="10" id="KW-1133">Transmembrane helix</keyword>
<comment type="subcellular location">
    <subcellularLocation>
        <location evidence="1">Cell membrane</location>
        <topology evidence="1">Single-pass type I membrane protein</topology>
    </subcellularLocation>
</comment>
<name>A0A8J2KIV5_9HEXA</name>
<evidence type="ECO:0000256" key="4">
    <source>
        <dbReference type="ARBA" id="ARBA00022729"/>
    </source>
</evidence>
<protein>
    <recommendedName>
        <fullName evidence="12">EGF-like domain-containing protein</fullName>
    </recommendedName>
</protein>
<keyword evidence="14" id="KW-1185">Reference proteome</keyword>
<evidence type="ECO:0000259" key="12">
    <source>
        <dbReference type="SMART" id="SM00181"/>
    </source>
</evidence>
<evidence type="ECO:0000256" key="2">
    <source>
        <dbReference type="ARBA" id="ARBA00022475"/>
    </source>
</evidence>
<keyword evidence="10" id="KW-0472">Membrane</keyword>
<dbReference type="FunFam" id="2.120.10.30:FF:000008">
    <property type="entry name" value="Low-density lipoprotein receptor-related protein 4"/>
    <property type="match status" value="1"/>
</dbReference>
<dbReference type="Pfam" id="PF00057">
    <property type="entry name" value="Ldl_recept_a"/>
    <property type="match status" value="1"/>
</dbReference>
<comment type="caution">
    <text evidence="8">Lacks conserved residue(s) required for the propagation of feature annotation.</text>
</comment>
<dbReference type="Proteomes" id="UP000708208">
    <property type="component" value="Unassembled WGS sequence"/>
</dbReference>
<evidence type="ECO:0000256" key="11">
    <source>
        <dbReference type="SAM" id="SignalP"/>
    </source>
</evidence>
<feature type="domain" description="EGF-like" evidence="12">
    <location>
        <begin position="594"/>
        <end position="635"/>
    </location>
</feature>
<feature type="chain" id="PRO_5035172504" description="EGF-like domain-containing protein" evidence="11">
    <location>
        <begin position="27"/>
        <end position="1446"/>
    </location>
</feature>
<keyword evidence="5" id="KW-0677">Repeat</keyword>
<evidence type="ECO:0000256" key="7">
    <source>
        <dbReference type="ARBA" id="ARBA00023180"/>
    </source>
</evidence>
<evidence type="ECO:0000313" key="14">
    <source>
        <dbReference type="Proteomes" id="UP000708208"/>
    </source>
</evidence>
<feature type="repeat" description="LDL-receptor class B" evidence="9">
    <location>
        <begin position="722"/>
        <end position="764"/>
    </location>
</feature>
<dbReference type="EMBL" id="CAJVCH010350158">
    <property type="protein sequence ID" value="CAG7815670.1"/>
    <property type="molecule type" value="Genomic_DNA"/>
</dbReference>
<sequence length="1446" mass="162830">MGRQFLICTVISVIVILNAGFGGVGGAEKTPRLLFANRKDIRLMDTGTKKGNSTIVVRDLVEATSVDVNLKSETICWSDIKAEKIQCQKHGRVTTLVSTSLPAPEDIAIDCLTNKLYWTDSENNHIEVVCLDSKLRKVLIWEDIDQPRAIVLDTNVRTMFWSDWGENPKIERASMDGTNRRPIIDKDIFWPNGIALDYRNKILYWVDAKLHYIASVDYNGSNRKLINQDGPLHPFMMAYYQNVLYWSDWHTNSLHSIRVDTNQIRTLPTKSNITPMDLVIFEEPDKPKETNPCADAKCSHICLLSESTRGFKCACPVGVKLLKDGTICNDDIESFLIVARGTDIRRISLDTTDYTDVLMGFTGIKHLLTVDYWNGSVFWTDDEARKIRSGSLKTFETTDIIKEELVHPDSLAVDWVGQNLYWTDAGTDRIEVAKLNGKFRKILISRGLTEPRAIGLDPKRGLMFWSDWGKKPRIERSNMDGSNRESVITENIFWPNGLALDNGVLYWCDAKSDKIELADYDGKNRRELLTQDLPHTFGFSLLGDYIYWTDWQRRTVERAEKTTGHDRTVIKEQFMDPMGIVAVSPKSYNYTLNPCHWQINNFCQHLCLFNGDFNKVSHCACASGYELSQDNKSCTNPEAFILYSNSGEIHRISLNQSRSDVIPVKAKSPSALDYDSFESRIYWADSKLNSINRAYMNGSDTERLVDYGIKHPEGLAVDWLNRNMYWTDMGRNRIEVAKLNGDFRRTIIWDNIDSPRSIIVQPNKAWLYWSSWSTENPGIEKSSLDGTKRIPLVKGIGRAYGLALDSDFLYWSDIDNFIIERLHLGSNQRNVIVSAEQMYRPFSIASYQSWLYWQDTESSTIYRLPTNYTRNFTVQKVHSNMKSIQELKIYDKLKQSKTTWTPCSVLNCSHLCFTVQGKTLNSVCGCPNHYVLRSNENICLAPEEYLLFSSTNAISRFLDFDSVIFGGLKNVTGVSADRHFVYVLSDGIVKRYKLEDPGDGTGGSGISVLAKNVTYFVLHGRLILFASANCINVSSMEGNYVGVVYCAEKAEDTIQYLKIYKSYIYFVGPKSIERVTMNGIERLIIINATVVTPMGLEIDEDLLYWSEGEQIFVSNLLGTSVKVLGSNTLGGPKNLAILGRFIYWIDSSGGVERMDKFTGLERARVVPRSEDVTSIVYVNLPQQEDCDPDCTICTSSEACTCPMSQILAQDGKRCLTRQDCPVGHFQCASGHIGCIPAANQCNGIKECQDASDETDCFVCTGDQCRLSGCKPGESCPPEAISSAFDLTYLLIPVVLFICIVGTVYIALMRRKKALRNAPSTSGSCAMNMSSTTTTHLHHHAYPLDTAVAQPPVKYTNNSSSSSSNYNELLVPHPSPVTTTHSYCCSHGNNAKKYYYLQSKELNMGPCPTPCSTDVCDNSDIYNFSFNAPPPSITSSPNSTLRMHFQI</sequence>
<keyword evidence="6 8" id="KW-1015">Disulfide bond</keyword>
<evidence type="ECO:0000256" key="3">
    <source>
        <dbReference type="ARBA" id="ARBA00022536"/>
    </source>
</evidence>
<evidence type="ECO:0000256" key="10">
    <source>
        <dbReference type="SAM" id="Phobius"/>
    </source>
</evidence>
<dbReference type="InterPro" id="IPR000742">
    <property type="entry name" value="EGF"/>
</dbReference>
<dbReference type="PROSITE" id="PS50068">
    <property type="entry name" value="LDLRA_2"/>
    <property type="match status" value="1"/>
</dbReference>
<feature type="repeat" description="LDL-receptor class B" evidence="9">
    <location>
        <begin position="201"/>
        <end position="243"/>
    </location>
</feature>
<feature type="domain" description="EGF-like" evidence="12">
    <location>
        <begin position="1185"/>
        <end position="1215"/>
    </location>
</feature>
<feature type="repeat" description="LDL-receptor class B" evidence="9">
    <location>
        <begin position="114"/>
        <end position="156"/>
    </location>
</feature>
<proteinExistence type="predicted"/>
<keyword evidence="4 11" id="KW-0732">Signal</keyword>
<dbReference type="FunFam" id="2.120.10.30:FF:000241">
    <property type="entry name" value="Low-density lipoprotein receptor-related protein 6"/>
    <property type="match status" value="1"/>
</dbReference>
<dbReference type="PROSITE" id="PS51120">
    <property type="entry name" value="LDLRB"/>
    <property type="match status" value="8"/>
</dbReference>
<accession>A0A8J2KIV5</accession>
<feature type="domain" description="EGF-like" evidence="12">
    <location>
        <begin position="292"/>
        <end position="329"/>
    </location>
</feature>
<evidence type="ECO:0000313" key="13">
    <source>
        <dbReference type="EMBL" id="CAG7815670.1"/>
    </source>
</evidence>
<feature type="repeat" description="LDL-receptor class B" evidence="9">
    <location>
        <begin position="375"/>
        <end position="417"/>
    </location>
</feature>
<keyword evidence="7" id="KW-0325">Glycoprotein</keyword>
<dbReference type="SMART" id="SM00181">
    <property type="entry name" value="EGF"/>
    <property type="match status" value="4"/>
</dbReference>
<feature type="repeat" description="LDL-receptor class B" evidence="9">
    <location>
        <begin position="418"/>
        <end position="460"/>
    </location>
</feature>
<evidence type="ECO:0000256" key="8">
    <source>
        <dbReference type="PROSITE-ProRule" id="PRU00124"/>
    </source>
</evidence>
<evidence type="ECO:0000256" key="1">
    <source>
        <dbReference type="ARBA" id="ARBA00004251"/>
    </source>
</evidence>
<dbReference type="PANTHER" id="PTHR46513">
    <property type="entry name" value="VITELLOGENIN RECEPTOR-LIKE PROTEIN-RELATED-RELATED"/>
    <property type="match status" value="1"/>
</dbReference>